<evidence type="ECO:0000256" key="2">
    <source>
        <dbReference type="ARBA" id="ARBA00023002"/>
    </source>
</evidence>
<dbReference type="OrthoDB" id="37537at2759"/>
<evidence type="ECO:0000313" key="5">
    <source>
        <dbReference type="Proteomes" id="UP000604825"/>
    </source>
</evidence>
<evidence type="ECO:0000313" key="4">
    <source>
        <dbReference type="EMBL" id="CAD6212602.1"/>
    </source>
</evidence>
<evidence type="ECO:0000259" key="3">
    <source>
        <dbReference type="Pfam" id="PF00248"/>
    </source>
</evidence>
<dbReference type="InterPro" id="IPR050791">
    <property type="entry name" value="Aldo-Keto_reductase"/>
</dbReference>
<dbReference type="SUPFAM" id="SSF51430">
    <property type="entry name" value="NAD(P)-linked oxidoreductase"/>
    <property type="match status" value="1"/>
</dbReference>
<keyword evidence="1" id="KW-0521">NADP</keyword>
<protein>
    <recommendedName>
        <fullName evidence="3">NADP-dependent oxidoreductase domain-containing protein</fullName>
    </recommendedName>
</protein>
<gene>
    <name evidence="4" type="ORF">NCGR_LOCUS8377</name>
</gene>
<dbReference type="GO" id="GO:0016491">
    <property type="term" value="F:oxidoreductase activity"/>
    <property type="evidence" value="ECO:0007669"/>
    <property type="project" value="UniProtKB-KW"/>
</dbReference>
<dbReference type="Proteomes" id="UP000604825">
    <property type="component" value="Unassembled WGS sequence"/>
</dbReference>
<evidence type="ECO:0000256" key="1">
    <source>
        <dbReference type="ARBA" id="ARBA00022857"/>
    </source>
</evidence>
<dbReference type="PANTHER" id="PTHR43625:SF79">
    <property type="entry name" value="PROTEIN PCNT115, PUTATIVE, EXPRESSED-RELATED"/>
    <property type="match status" value="1"/>
</dbReference>
<dbReference type="InterPro" id="IPR036812">
    <property type="entry name" value="NAD(P)_OxRdtase_dom_sf"/>
</dbReference>
<name>A0A811MZ52_9POAL</name>
<keyword evidence="2" id="KW-0560">Oxidoreductase</keyword>
<keyword evidence="5" id="KW-1185">Reference proteome</keyword>
<reference evidence="4" key="1">
    <citation type="submission" date="2020-10" db="EMBL/GenBank/DDBJ databases">
        <authorList>
            <person name="Han B."/>
            <person name="Lu T."/>
            <person name="Zhao Q."/>
            <person name="Huang X."/>
            <person name="Zhao Y."/>
        </authorList>
    </citation>
    <scope>NUCLEOTIDE SEQUENCE</scope>
</reference>
<accession>A0A811MZ52</accession>
<dbReference type="GO" id="GO:0005737">
    <property type="term" value="C:cytoplasm"/>
    <property type="evidence" value="ECO:0007669"/>
    <property type="project" value="TreeGrafter"/>
</dbReference>
<dbReference type="PANTHER" id="PTHR43625">
    <property type="entry name" value="AFLATOXIN B1 ALDEHYDE REDUCTASE"/>
    <property type="match status" value="1"/>
</dbReference>
<comment type="caution">
    <text evidence="4">The sequence shown here is derived from an EMBL/GenBank/DDBJ whole genome shotgun (WGS) entry which is preliminary data.</text>
</comment>
<organism evidence="4 5">
    <name type="scientific">Miscanthus lutarioriparius</name>
    <dbReference type="NCBI Taxonomy" id="422564"/>
    <lineage>
        <taxon>Eukaryota</taxon>
        <taxon>Viridiplantae</taxon>
        <taxon>Streptophyta</taxon>
        <taxon>Embryophyta</taxon>
        <taxon>Tracheophyta</taxon>
        <taxon>Spermatophyta</taxon>
        <taxon>Magnoliopsida</taxon>
        <taxon>Liliopsida</taxon>
        <taxon>Poales</taxon>
        <taxon>Poaceae</taxon>
        <taxon>PACMAD clade</taxon>
        <taxon>Panicoideae</taxon>
        <taxon>Andropogonodae</taxon>
        <taxon>Andropogoneae</taxon>
        <taxon>Saccharinae</taxon>
        <taxon>Miscanthus</taxon>
    </lineage>
</organism>
<dbReference type="EMBL" id="CAJGYO010000002">
    <property type="protein sequence ID" value="CAD6212602.1"/>
    <property type="molecule type" value="Genomic_DNA"/>
</dbReference>
<dbReference type="Gene3D" id="3.20.20.100">
    <property type="entry name" value="NADP-dependent oxidoreductase domain"/>
    <property type="match status" value="1"/>
</dbReference>
<sequence>MEPCEMPRVKLGAQGLEVSKVGFGCMGLSGIYNSPAPHEDGVALVKAAFSAGVTFFDTADAYGPHTNEVLLGKALKQLPREKVQVATKCGIAGFKLNNICIKGTPEYVRECCEGSLARLDVEFIDLYYLHRIDQSVPIEETMSELKELVQEGKVKYIGMSEASVDTIRCAHAVHPLTAVQIEWSLWARDIEEDIVPLCRELAIGIVSYSPLGRGIFAGKAVVENLPPNSLLVQEICSYSWDYLAPFQSVDPRNLTFSELSLTTGTTKLKNLSSNIFSVRIKLSKDDLKEISDAVPASEIAGPRVYPSLECYSWRYANTPLQK</sequence>
<proteinExistence type="predicted"/>
<dbReference type="Pfam" id="PF00248">
    <property type="entry name" value="Aldo_ket_red"/>
    <property type="match status" value="1"/>
</dbReference>
<dbReference type="AlphaFoldDB" id="A0A811MZ52"/>
<dbReference type="InterPro" id="IPR023210">
    <property type="entry name" value="NADP_OxRdtase_dom"/>
</dbReference>
<feature type="domain" description="NADP-dependent oxidoreductase" evidence="3">
    <location>
        <begin position="20"/>
        <end position="290"/>
    </location>
</feature>